<feature type="domain" description="MmeI-like DNA-methyltransferase" evidence="9">
    <location>
        <begin position="382"/>
        <end position="675"/>
    </location>
</feature>
<feature type="compositionally biased region" description="Low complexity" evidence="5">
    <location>
        <begin position="1077"/>
        <end position="1091"/>
    </location>
</feature>
<dbReference type="GO" id="GO:0032259">
    <property type="term" value="P:methylation"/>
    <property type="evidence" value="ECO:0007669"/>
    <property type="project" value="UniProtKB-KW"/>
</dbReference>
<reference evidence="10 11" key="1">
    <citation type="submission" date="2019-06" db="EMBL/GenBank/DDBJ databases">
        <title>Whole genome shotgun sequence of Zoogloea ramigera NBRC 15342.</title>
        <authorList>
            <person name="Hosoyama A."/>
            <person name="Uohara A."/>
            <person name="Ohji S."/>
            <person name="Ichikawa N."/>
        </authorList>
    </citation>
    <scope>NUCLEOTIDE SEQUENCE [LARGE SCALE GENOMIC DNA]</scope>
    <source>
        <strain evidence="10 11">NBRC 15342</strain>
    </source>
</reference>
<evidence type="ECO:0000256" key="5">
    <source>
        <dbReference type="SAM" id="MobiDB-lite"/>
    </source>
</evidence>
<evidence type="ECO:0000313" key="11">
    <source>
        <dbReference type="Proteomes" id="UP000318422"/>
    </source>
</evidence>
<dbReference type="PANTHER" id="PTHR33841">
    <property type="entry name" value="DNA METHYLTRANSFERASE YEEA-RELATED"/>
    <property type="match status" value="1"/>
</dbReference>
<dbReference type="PRINTS" id="PR00507">
    <property type="entry name" value="N12N6MTFRASE"/>
</dbReference>
<sequence length="1153" mass="127262">MAKAADAADSSIDAFIERWSKAGGSERANYQLFLTELCALLGLPTPDPASGDNRDNAYVFERRVVMREPDGSPRDRYIDLYRRGAFVLEAKQSGKALDTSGWDSAMVAAHKQADQYVRALPADEGRPPFIVVVDVGRNIELYAEFSRSGGNYTAFPDPKHFRIRLADLRRPDIRERLSTLWLDPMRLDPSRESARVTRQIADQLAALAKSLEAGGHGAEDVASFLMRALFTMFAEDVGLLPERGFTQLLERLHGKPANFAPMLESLWQSMNTGGFSPILEDKVLRFNGGLFADSRAIALDRDQLELLLKASRADWRYVEPAIFGTLLERALDPRERHKLGAHYTPRAYVERLVLPTIVEPLRVEWGEVQVAALAYEKQGKRKEAIEEVRRFHRQLCELRVLDPACGSGNFLYVTLEHLKRLEGEVLNLLHDLGESQGLLDLQGITVGPNQFLGLEINPRAARIAELVLWIGYLQWHFRTHGSINPPEPVLRDLKNIENRDALIACDGTRVLTGDDGKPLTRWDGLSYKPSPITGEPVPDEACQVEQLCYLAPAKAAWPAADYIVGNPPFIGAATMRRALGDGYVDAVRGTWKAVPESADFVMYWWHIAGEAVRSGAARRFGFITTNSLRQTFNRRVVQAQLEAKPPLSLAFAIPDHPWVDAADGAAVRIAMTVGAAGEGEGCLLSVRDECETDGDERNVTLVESRGSLHADLRIGANLSASVPMLANSRIANRGVQILASGFIVSPEEAERLDPQKQLSVPYRNGKDITDRPRGVMALDPYPMSELELRTRAPDVFQWLLTRAKPERDLNPRATYRDNWWLFGENQPLMRDSIRQLERFIVTAITARHRMFQFLPREVMPDQALLVVASDDALVLGVLSSRVHVYWSLASGGTLEDRPRYNKSVCFDTFPFPAPTPAQADAIRQLAEQIDAHRKRQQAAHAGLTLTGMYNVLEKLRSGEPLGAKDKTLHEQGLVSVLRTLHDELDRAVFAAYGWADLAGQLVGLPGATTPLPDKPDAQAAAEEELLTRLVALNAARAAEETQGQVHWLRPAYQHPGSATPGPHAAIETPDHASPEPAAAGQSTTTATGKAAWPKTMREQIAAVLASLHPAPLAAAAVAATFKRSPMASVQAVLDALEDLGRVQQDAGLYRRTD</sequence>
<evidence type="ECO:0000313" key="10">
    <source>
        <dbReference type="EMBL" id="GEC95365.1"/>
    </source>
</evidence>
<dbReference type="GO" id="GO:0003676">
    <property type="term" value="F:nucleic acid binding"/>
    <property type="evidence" value="ECO:0007669"/>
    <property type="project" value="InterPro"/>
</dbReference>
<evidence type="ECO:0000256" key="4">
    <source>
        <dbReference type="ARBA" id="ARBA00047942"/>
    </source>
</evidence>
<dbReference type="PROSITE" id="PS00092">
    <property type="entry name" value="N6_MTASE"/>
    <property type="match status" value="1"/>
</dbReference>
<dbReference type="PANTHER" id="PTHR33841:SF1">
    <property type="entry name" value="DNA METHYLTRANSFERASE A"/>
    <property type="match status" value="1"/>
</dbReference>
<dbReference type="InterPro" id="IPR050953">
    <property type="entry name" value="N4_N6_ade-DNA_methylase"/>
</dbReference>
<comment type="catalytic activity">
    <reaction evidence="4">
        <text>a 2'-deoxyadenosine in DNA + S-adenosyl-L-methionine = an N(6)-methyl-2'-deoxyadenosine in DNA + S-adenosyl-L-homocysteine + H(+)</text>
        <dbReference type="Rhea" id="RHEA:15197"/>
        <dbReference type="Rhea" id="RHEA-COMP:12418"/>
        <dbReference type="Rhea" id="RHEA-COMP:12419"/>
        <dbReference type="ChEBI" id="CHEBI:15378"/>
        <dbReference type="ChEBI" id="CHEBI:57856"/>
        <dbReference type="ChEBI" id="CHEBI:59789"/>
        <dbReference type="ChEBI" id="CHEBI:90615"/>
        <dbReference type="ChEBI" id="CHEBI:90616"/>
        <dbReference type="EC" id="2.1.1.72"/>
    </reaction>
</comment>
<dbReference type="Proteomes" id="UP000318422">
    <property type="component" value="Unassembled WGS sequence"/>
</dbReference>
<feature type="domain" description="MmeI-like N-terminal" evidence="6">
    <location>
        <begin position="13"/>
        <end position="213"/>
    </location>
</feature>
<organism evidence="10 11">
    <name type="scientific">Zoogloea ramigera</name>
    <dbReference type="NCBI Taxonomy" id="350"/>
    <lineage>
        <taxon>Bacteria</taxon>
        <taxon>Pseudomonadati</taxon>
        <taxon>Pseudomonadota</taxon>
        <taxon>Betaproteobacteria</taxon>
        <taxon>Rhodocyclales</taxon>
        <taxon>Zoogloeaceae</taxon>
        <taxon>Zoogloea</taxon>
    </lineage>
</organism>
<dbReference type="EC" id="2.1.1.72" evidence="1"/>
<gene>
    <name evidence="10" type="ORF">ZRA01_14380</name>
</gene>
<dbReference type="AlphaFoldDB" id="A0A4Y4CQX0"/>
<dbReference type="Pfam" id="PF20466">
    <property type="entry name" value="MmeI_TRD"/>
    <property type="match status" value="1"/>
</dbReference>
<feature type="region of interest" description="Disordered" evidence="5">
    <location>
        <begin position="1051"/>
        <end position="1091"/>
    </location>
</feature>
<proteinExistence type="predicted"/>
<feature type="domain" description="MmeI-like helicase spacer" evidence="7">
    <location>
        <begin position="219"/>
        <end position="291"/>
    </location>
</feature>
<keyword evidence="3" id="KW-0808">Transferase</keyword>
<evidence type="ECO:0000259" key="7">
    <source>
        <dbReference type="Pfam" id="PF20465"/>
    </source>
</evidence>
<dbReference type="InterPro" id="IPR046820">
    <property type="entry name" value="MmeI_TRD"/>
</dbReference>
<dbReference type="Pfam" id="PF20465">
    <property type="entry name" value="MmeI_hel"/>
    <property type="match status" value="1"/>
</dbReference>
<evidence type="ECO:0000259" key="6">
    <source>
        <dbReference type="Pfam" id="PF20464"/>
    </source>
</evidence>
<dbReference type="Pfam" id="PF20464">
    <property type="entry name" value="MmeI_N"/>
    <property type="match status" value="1"/>
</dbReference>
<evidence type="ECO:0000259" key="8">
    <source>
        <dbReference type="Pfam" id="PF20466"/>
    </source>
</evidence>
<evidence type="ECO:0000256" key="3">
    <source>
        <dbReference type="ARBA" id="ARBA00022679"/>
    </source>
</evidence>
<dbReference type="InterPro" id="IPR029063">
    <property type="entry name" value="SAM-dependent_MTases_sf"/>
</dbReference>
<accession>A0A4Y4CQX0</accession>
<dbReference type="Pfam" id="PF20473">
    <property type="entry name" value="MmeI_Mtase"/>
    <property type="match status" value="1"/>
</dbReference>
<dbReference type="SUPFAM" id="SSF53335">
    <property type="entry name" value="S-adenosyl-L-methionine-dependent methyltransferases"/>
    <property type="match status" value="1"/>
</dbReference>
<evidence type="ECO:0000256" key="2">
    <source>
        <dbReference type="ARBA" id="ARBA00022603"/>
    </source>
</evidence>
<dbReference type="Gene3D" id="3.40.50.150">
    <property type="entry name" value="Vaccinia Virus protein VP39"/>
    <property type="match status" value="1"/>
</dbReference>
<dbReference type="InterPro" id="IPR046817">
    <property type="entry name" value="MmeI_N"/>
</dbReference>
<dbReference type="InterPro" id="IPR046816">
    <property type="entry name" value="MmeI_Mtase"/>
</dbReference>
<dbReference type="GO" id="GO:0009007">
    <property type="term" value="F:site-specific DNA-methyltransferase (adenine-specific) activity"/>
    <property type="evidence" value="ECO:0007669"/>
    <property type="project" value="UniProtKB-EC"/>
</dbReference>
<dbReference type="InterPro" id="IPR046819">
    <property type="entry name" value="MmeI_hel"/>
</dbReference>
<dbReference type="EMBL" id="BJNV01000017">
    <property type="protein sequence ID" value="GEC95365.1"/>
    <property type="molecule type" value="Genomic_DNA"/>
</dbReference>
<feature type="domain" description="MmeI-like target recognition" evidence="8">
    <location>
        <begin position="851"/>
        <end position="913"/>
    </location>
</feature>
<evidence type="ECO:0000259" key="9">
    <source>
        <dbReference type="Pfam" id="PF20473"/>
    </source>
</evidence>
<evidence type="ECO:0000256" key="1">
    <source>
        <dbReference type="ARBA" id="ARBA00011900"/>
    </source>
</evidence>
<dbReference type="InterPro" id="IPR002052">
    <property type="entry name" value="DNA_methylase_N6_adenine_CS"/>
</dbReference>
<dbReference type="RefSeq" id="WP_281279851.1">
    <property type="nucleotide sequence ID" value="NZ_BJNV01000017.1"/>
</dbReference>
<keyword evidence="2" id="KW-0489">Methyltransferase</keyword>
<comment type="caution">
    <text evidence="10">The sequence shown here is derived from an EMBL/GenBank/DDBJ whole genome shotgun (WGS) entry which is preliminary data.</text>
</comment>
<name>A0A4Y4CQX0_ZOORA</name>
<protein>
    <recommendedName>
        <fullName evidence="1">site-specific DNA-methyltransferase (adenine-specific)</fullName>
        <ecNumber evidence="1">2.1.1.72</ecNumber>
    </recommendedName>
</protein>
<keyword evidence="11" id="KW-1185">Reference proteome</keyword>